<proteinExistence type="predicted"/>
<dbReference type="InterPro" id="IPR016186">
    <property type="entry name" value="C-type_lectin-like/link_sf"/>
</dbReference>
<feature type="signal peptide" evidence="1">
    <location>
        <begin position="1"/>
        <end position="29"/>
    </location>
</feature>
<evidence type="ECO:0000313" key="3">
    <source>
        <dbReference type="EMBL" id="CAL4125560.1"/>
    </source>
</evidence>
<protein>
    <recommendedName>
        <fullName evidence="2">C-type lectin domain-containing protein</fullName>
    </recommendedName>
</protein>
<dbReference type="SMART" id="SM00034">
    <property type="entry name" value="CLECT"/>
    <property type="match status" value="1"/>
</dbReference>
<dbReference type="SUPFAM" id="SSF56436">
    <property type="entry name" value="C-type lectin-like"/>
    <property type="match status" value="1"/>
</dbReference>
<dbReference type="InterPro" id="IPR001304">
    <property type="entry name" value="C-type_lectin-like"/>
</dbReference>
<feature type="chain" id="PRO_5043853285" description="C-type lectin domain-containing protein" evidence="1">
    <location>
        <begin position="30"/>
        <end position="523"/>
    </location>
</feature>
<dbReference type="AlphaFoldDB" id="A0AAV2RH47"/>
<dbReference type="PROSITE" id="PS50041">
    <property type="entry name" value="C_TYPE_LECTIN_2"/>
    <property type="match status" value="1"/>
</dbReference>
<dbReference type="Gene3D" id="3.10.100.10">
    <property type="entry name" value="Mannose-Binding Protein A, subunit A"/>
    <property type="match status" value="1"/>
</dbReference>
<sequence length="523" mass="58911">MSSKSTTKITWSWYSTIYLLCIFSQTCYAQACNEDIKDALQEFRTFIGDKLNTFELRMNNVDDTLTKIKTDLELVGGTVQSIDSETSTLGGRSSQATITLTKMQEKLFTEVHDVRENMTEQFNNLKNHFESFLIEELNSTMVNISTDLVKGHMTTQQLNTEVHDVRENITEELGNLKNHFESFLIEELNSTMVNISTDLVKGHITTQKLNTEVSIMRENITEELNTLSNHVESLILDDLNSNIVNITDKLAKDHTTTKKCISMQEKLFTEFRSLGDYMNEEFINVTSTVKSSLSEELINVTSIVKSSIIKELNTNSINISTMIASDINLLVSIKQNTKDIKKLLQDTQASKSLQLDFEVNITQKMDDMETKMIASDQNLSKRIAGCPEGFIAISMQCFKFVIDQHRSWADAKSDCERRGLRLAQPVESAFAPLRKSLVQQYGTMGYVWMGAQGDGSKFVFQPSGESLDNNSPVWYPGYPAADGLGADRCLTLIVYESYLRSQPGQPVDTTYCTNTGYALCEAI</sequence>
<name>A0AAV2RH47_MEGNR</name>
<evidence type="ECO:0000313" key="4">
    <source>
        <dbReference type="Proteomes" id="UP001497623"/>
    </source>
</evidence>
<evidence type="ECO:0000259" key="2">
    <source>
        <dbReference type="PROSITE" id="PS50041"/>
    </source>
</evidence>
<organism evidence="3 4">
    <name type="scientific">Meganyctiphanes norvegica</name>
    <name type="common">Northern krill</name>
    <name type="synonym">Thysanopoda norvegica</name>
    <dbReference type="NCBI Taxonomy" id="48144"/>
    <lineage>
        <taxon>Eukaryota</taxon>
        <taxon>Metazoa</taxon>
        <taxon>Ecdysozoa</taxon>
        <taxon>Arthropoda</taxon>
        <taxon>Crustacea</taxon>
        <taxon>Multicrustacea</taxon>
        <taxon>Malacostraca</taxon>
        <taxon>Eumalacostraca</taxon>
        <taxon>Eucarida</taxon>
        <taxon>Euphausiacea</taxon>
        <taxon>Euphausiidae</taxon>
        <taxon>Meganyctiphanes</taxon>
    </lineage>
</organism>
<feature type="domain" description="C-type lectin" evidence="2">
    <location>
        <begin position="393"/>
        <end position="521"/>
    </location>
</feature>
<dbReference type="Proteomes" id="UP001497623">
    <property type="component" value="Unassembled WGS sequence"/>
</dbReference>
<dbReference type="InterPro" id="IPR016187">
    <property type="entry name" value="CTDL_fold"/>
</dbReference>
<dbReference type="EMBL" id="CAXKWB010023805">
    <property type="protein sequence ID" value="CAL4125560.1"/>
    <property type="molecule type" value="Genomic_DNA"/>
</dbReference>
<accession>A0AAV2RH47</accession>
<evidence type="ECO:0000256" key="1">
    <source>
        <dbReference type="SAM" id="SignalP"/>
    </source>
</evidence>
<gene>
    <name evidence="3" type="ORF">MNOR_LOCUS25205</name>
</gene>
<reference evidence="3 4" key="1">
    <citation type="submission" date="2024-05" db="EMBL/GenBank/DDBJ databases">
        <authorList>
            <person name="Wallberg A."/>
        </authorList>
    </citation>
    <scope>NUCLEOTIDE SEQUENCE [LARGE SCALE GENOMIC DNA]</scope>
</reference>
<dbReference type="CDD" id="cd00037">
    <property type="entry name" value="CLECT"/>
    <property type="match status" value="1"/>
</dbReference>
<comment type="caution">
    <text evidence="3">The sequence shown here is derived from an EMBL/GenBank/DDBJ whole genome shotgun (WGS) entry which is preliminary data.</text>
</comment>
<keyword evidence="1" id="KW-0732">Signal</keyword>
<keyword evidence="4" id="KW-1185">Reference proteome</keyword>